<gene>
    <name evidence="2" type="ORF">VOLCADRAFT_86482</name>
</gene>
<sequence length="175" mass="18742">MHGRLQLHRLANPTLYQGCYSNRHRYGTHGGKRGSVGASNSGEAPGPPPLLPPTLLAVVPERELLCWWESEGVVEAADPGDLVLLLHGLAQMGLQPRVVLTRRLLEAVMGSPPVLAQLPPQHLALLCWGQMRHQPCLQQAHSMGNTSPQTDCWVQVIGATTLTAASASSPILSCA</sequence>
<accession>D8TGU1</accession>
<protein>
    <submittedName>
        <fullName evidence="2">Uncharacterized protein</fullName>
    </submittedName>
</protein>
<dbReference type="GeneID" id="9625306"/>
<reference evidence="2 3" key="1">
    <citation type="journal article" date="2010" name="Science">
        <title>Genomic analysis of organismal complexity in the multicellular green alga Volvox carteri.</title>
        <authorList>
            <person name="Prochnik S.E."/>
            <person name="Umen J."/>
            <person name="Nedelcu A.M."/>
            <person name="Hallmann A."/>
            <person name="Miller S.M."/>
            <person name="Nishii I."/>
            <person name="Ferris P."/>
            <person name="Kuo A."/>
            <person name="Mitros T."/>
            <person name="Fritz-Laylin L.K."/>
            <person name="Hellsten U."/>
            <person name="Chapman J."/>
            <person name="Simakov O."/>
            <person name="Rensing S.A."/>
            <person name="Terry A."/>
            <person name="Pangilinan J."/>
            <person name="Kapitonov V."/>
            <person name="Jurka J."/>
            <person name="Salamov A."/>
            <person name="Shapiro H."/>
            <person name="Schmutz J."/>
            <person name="Grimwood J."/>
            <person name="Lindquist E."/>
            <person name="Lucas S."/>
            <person name="Grigoriev I.V."/>
            <person name="Schmitt R."/>
            <person name="Kirk D."/>
            <person name="Rokhsar D.S."/>
        </authorList>
    </citation>
    <scope>NUCLEOTIDE SEQUENCE [LARGE SCALE GENOMIC DNA]</scope>
    <source>
        <strain evidence="3">f. Nagariensis / Eve</strain>
    </source>
</reference>
<evidence type="ECO:0000313" key="3">
    <source>
        <dbReference type="Proteomes" id="UP000001058"/>
    </source>
</evidence>
<name>D8TGU1_VOLCA</name>
<feature type="region of interest" description="Disordered" evidence="1">
    <location>
        <begin position="30"/>
        <end position="49"/>
    </location>
</feature>
<proteinExistence type="predicted"/>
<evidence type="ECO:0000256" key="1">
    <source>
        <dbReference type="SAM" id="MobiDB-lite"/>
    </source>
</evidence>
<dbReference type="RefSeq" id="XP_002945963.1">
    <property type="nucleotide sequence ID" value="XM_002945917.1"/>
</dbReference>
<dbReference type="KEGG" id="vcn:VOLCADRAFT_86482"/>
<organism evidence="3">
    <name type="scientific">Volvox carteri f. nagariensis</name>
    <dbReference type="NCBI Taxonomy" id="3068"/>
    <lineage>
        <taxon>Eukaryota</taxon>
        <taxon>Viridiplantae</taxon>
        <taxon>Chlorophyta</taxon>
        <taxon>core chlorophytes</taxon>
        <taxon>Chlorophyceae</taxon>
        <taxon>CS clade</taxon>
        <taxon>Chlamydomonadales</taxon>
        <taxon>Volvocaceae</taxon>
        <taxon>Volvox</taxon>
    </lineage>
</organism>
<evidence type="ECO:0000313" key="2">
    <source>
        <dbReference type="EMBL" id="EFJ52958.1"/>
    </source>
</evidence>
<dbReference type="EMBL" id="GL378323">
    <property type="protein sequence ID" value="EFJ52958.1"/>
    <property type="molecule type" value="Genomic_DNA"/>
</dbReference>
<dbReference type="OrthoDB" id="550179at2759"/>
<dbReference type="InParanoid" id="D8TGU1"/>
<keyword evidence="3" id="KW-1185">Reference proteome</keyword>
<dbReference type="AlphaFoldDB" id="D8TGU1"/>
<dbReference type="Proteomes" id="UP000001058">
    <property type="component" value="Unassembled WGS sequence"/>
</dbReference>